<dbReference type="PANTHER" id="PTHR26379">
    <property type="entry name" value="BTB/POZ AND MATH DOMAIN-CONTAINING PROTEIN 1"/>
    <property type="match status" value="1"/>
</dbReference>
<name>A0A0E0KW86_ORYPU</name>
<proteinExistence type="predicted"/>
<evidence type="ECO:0008006" key="6">
    <source>
        <dbReference type="Google" id="ProtNLM"/>
    </source>
</evidence>
<feature type="domain" description="BTB" evidence="2">
    <location>
        <begin position="212"/>
        <end position="280"/>
    </location>
</feature>
<dbReference type="HOGENOM" id="CLU_004253_2_0_1"/>
<dbReference type="SMART" id="SM00225">
    <property type="entry name" value="BTB"/>
    <property type="match status" value="1"/>
</dbReference>
<dbReference type="Pfam" id="PF00651">
    <property type="entry name" value="BTB"/>
    <property type="match status" value="1"/>
</dbReference>
<evidence type="ECO:0000259" key="2">
    <source>
        <dbReference type="PROSITE" id="PS50097"/>
    </source>
</evidence>
<dbReference type="AlphaFoldDB" id="A0A0E0KW86"/>
<dbReference type="Gene3D" id="3.30.710.10">
    <property type="entry name" value="Potassium Channel Kv1.1, Chain A"/>
    <property type="match status" value="1"/>
</dbReference>
<dbReference type="Gramene" id="OPUNC04G25700.1">
    <property type="protein sequence ID" value="OPUNC04G25700.1"/>
    <property type="gene ID" value="OPUNC04G25700"/>
</dbReference>
<dbReference type="InterPro" id="IPR002083">
    <property type="entry name" value="MATH/TRAF_dom"/>
</dbReference>
<dbReference type="STRING" id="4537.A0A0E0KW86"/>
<dbReference type="Gene3D" id="2.60.210.10">
    <property type="entry name" value="Apoptosis, Tumor Necrosis Factor Receptor Associated Protein 2, Chain A"/>
    <property type="match status" value="1"/>
</dbReference>
<comment type="pathway">
    <text evidence="1">Protein modification; protein ubiquitination.</text>
</comment>
<protein>
    <recommendedName>
        <fullName evidence="6">BTB domain-containing protein</fullName>
    </recommendedName>
</protein>
<reference evidence="4" key="1">
    <citation type="submission" date="2015-04" db="UniProtKB">
        <authorList>
            <consortium name="EnsemblPlants"/>
        </authorList>
    </citation>
    <scope>IDENTIFICATION</scope>
</reference>
<dbReference type="OMA" id="RCTMHVI"/>
<dbReference type="SUPFAM" id="SSF49599">
    <property type="entry name" value="TRAF domain-like"/>
    <property type="match status" value="1"/>
</dbReference>
<dbReference type="InterPro" id="IPR008974">
    <property type="entry name" value="TRAF-like"/>
</dbReference>
<dbReference type="PANTHER" id="PTHR26379:SF284">
    <property type="entry name" value="BTB DOMAIN-CONTAINING PROTEIN"/>
    <property type="match status" value="1"/>
</dbReference>
<evidence type="ECO:0000256" key="1">
    <source>
        <dbReference type="ARBA" id="ARBA00004906"/>
    </source>
</evidence>
<dbReference type="InterPro" id="IPR045005">
    <property type="entry name" value="BPM1-6"/>
</dbReference>
<dbReference type="GO" id="GO:0016567">
    <property type="term" value="P:protein ubiquitination"/>
    <property type="evidence" value="ECO:0007669"/>
    <property type="project" value="InterPro"/>
</dbReference>
<dbReference type="Proteomes" id="UP000026962">
    <property type="component" value="Chromosome 4"/>
</dbReference>
<feature type="domain" description="MATH" evidence="3">
    <location>
        <begin position="31"/>
        <end position="168"/>
    </location>
</feature>
<sequence length="356" mass="39233">MGCCFSVNDGYEYDDAVAAVSGSVNEVPRVTGVHQFTIRQYSGIKGKGVGKSVLSQNFTVAGRKWFIRFYPDGYNNDTSDHVAFFLQSLYRPRCGSVYHVEFSFSLLGPNVVAGDGGAVLHNVRVDRPCRFDNHSNSWGIRKYITREQLEGSALGAIQDDTLTVRCTMHVIQRRRTSRGAGAVVTGPVRVPVPPSCHAKNAMDFLLSGDAPFDLEIHVGDATFRAHRLALAGQSLYFRKLLYGQVGNEASSPVIYVRGMSPEAFGAVVHYVYHDILPPEATKGRNAAAVAREVFEAADMYAMERLKLMCASNLCRFIGDDTASSLMELAKAHSCDPLKKACQNYMNRKRIPFNPDS</sequence>
<dbReference type="InterPro" id="IPR011333">
    <property type="entry name" value="SKP1/BTB/POZ_sf"/>
</dbReference>
<dbReference type="InterPro" id="IPR000210">
    <property type="entry name" value="BTB/POZ_dom"/>
</dbReference>
<evidence type="ECO:0000259" key="3">
    <source>
        <dbReference type="PROSITE" id="PS50144"/>
    </source>
</evidence>
<dbReference type="SUPFAM" id="SSF54695">
    <property type="entry name" value="POZ domain"/>
    <property type="match status" value="1"/>
</dbReference>
<dbReference type="PROSITE" id="PS50144">
    <property type="entry name" value="MATH"/>
    <property type="match status" value="1"/>
</dbReference>
<dbReference type="EnsemblPlants" id="OPUNC04G25700.1">
    <property type="protein sequence ID" value="OPUNC04G25700.1"/>
    <property type="gene ID" value="OPUNC04G25700"/>
</dbReference>
<keyword evidence="5" id="KW-1185">Reference proteome</keyword>
<reference evidence="4" key="2">
    <citation type="submission" date="2018-05" db="EMBL/GenBank/DDBJ databases">
        <title>OpunRS2 (Oryza punctata Reference Sequence Version 2).</title>
        <authorList>
            <person name="Zhang J."/>
            <person name="Kudrna D."/>
            <person name="Lee S."/>
            <person name="Talag J."/>
            <person name="Welchert J."/>
            <person name="Wing R.A."/>
        </authorList>
    </citation>
    <scope>NUCLEOTIDE SEQUENCE [LARGE SCALE GENOMIC DNA]</scope>
</reference>
<evidence type="ECO:0000313" key="4">
    <source>
        <dbReference type="EnsemblPlants" id="OPUNC04G25700.1"/>
    </source>
</evidence>
<dbReference type="CDD" id="cd00121">
    <property type="entry name" value="MATH"/>
    <property type="match status" value="1"/>
</dbReference>
<dbReference type="Pfam" id="PF22486">
    <property type="entry name" value="MATH_2"/>
    <property type="match status" value="1"/>
</dbReference>
<dbReference type="eggNOG" id="KOG1987">
    <property type="taxonomic scope" value="Eukaryota"/>
</dbReference>
<evidence type="ECO:0000313" key="5">
    <source>
        <dbReference type="Proteomes" id="UP000026962"/>
    </source>
</evidence>
<dbReference type="PROSITE" id="PS50097">
    <property type="entry name" value="BTB"/>
    <property type="match status" value="1"/>
</dbReference>
<organism evidence="4">
    <name type="scientific">Oryza punctata</name>
    <name type="common">Red rice</name>
    <dbReference type="NCBI Taxonomy" id="4537"/>
    <lineage>
        <taxon>Eukaryota</taxon>
        <taxon>Viridiplantae</taxon>
        <taxon>Streptophyta</taxon>
        <taxon>Embryophyta</taxon>
        <taxon>Tracheophyta</taxon>
        <taxon>Spermatophyta</taxon>
        <taxon>Magnoliopsida</taxon>
        <taxon>Liliopsida</taxon>
        <taxon>Poales</taxon>
        <taxon>Poaceae</taxon>
        <taxon>BOP clade</taxon>
        <taxon>Oryzoideae</taxon>
        <taxon>Oryzeae</taxon>
        <taxon>Oryzinae</taxon>
        <taxon>Oryza</taxon>
    </lineage>
</organism>
<accession>A0A0E0KW86</accession>